<feature type="transmembrane region" description="Helical" evidence="1">
    <location>
        <begin position="47"/>
        <end position="67"/>
    </location>
</feature>
<name>A0A380C2X4_9GAMM</name>
<protein>
    <submittedName>
        <fullName evidence="2">Uncharacterized protein</fullName>
    </submittedName>
</protein>
<evidence type="ECO:0000256" key="1">
    <source>
        <dbReference type="SAM" id="Phobius"/>
    </source>
</evidence>
<dbReference type="EMBL" id="UGYO01000002">
    <property type="protein sequence ID" value="SUJ11692.1"/>
    <property type="molecule type" value="Genomic_DNA"/>
</dbReference>
<dbReference type="Proteomes" id="UP000254069">
    <property type="component" value="Unassembled WGS sequence"/>
</dbReference>
<proteinExistence type="predicted"/>
<organism evidence="2 3">
    <name type="scientific">Shewanella algae</name>
    <dbReference type="NCBI Taxonomy" id="38313"/>
    <lineage>
        <taxon>Bacteria</taxon>
        <taxon>Pseudomonadati</taxon>
        <taxon>Pseudomonadota</taxon>
        <taxon>Gammaproteobacteria</taxon>
        <taxon>Alteromonadales</taxon>
        <taxon>Shewanellaceae</taxon>
        <taxon>Shewanella</taxon>
    </lineage>
</organism>
<keyword evidence="1" id="KW-1133">Transmembrane helix</keyword>
<keyword evidence="1" id="KW-0812">Transmembrane</keyword>
<keyword evidence="3" id="KW-1185">Reference proteome</keyword>
<reference evidence="2 3" key="1">
    <citation type="submission" date="2018-06" db="EMBL/GenBank/DDBJ databases">
        <authorList>
            <consortium name="Pathogen Informatics"/>
            <person name="Doyle S."/>
        </authorList>
    </citation>
    <scope>NUCLEOTIDE SEQUENCE [LARGE SCALE GENOMIC DNA]</scope>
    <source>
        <strain evidence="2 3">NCTC10738</strain>
    </source>
</reference>
<dbReference type="AlphaFoldDB" id="A0A380C2X4"/>
<sequence length="85" mass="9546">MSALNFIYTKVNHMKSVVKILTLAVGYVLYIPFICFYSYILGPILKAVLIPGGLMLIALMMGPKAAWQEWNSARQPQNSPQSKQE</sequence>
<evidence type="ECO:0000313" key="3">
    <source>
        <dbReference type="Proteomes" id="UP000254069"/>
    </source>
</evidence>
<evidence type="ECO:0000313" key="2">
    <source>
        <dbReference type="EMBL" id="SUJ11692.1"/>
    </source>
</evidence>
<accession>A0A380C2X4</accession>
<gene>
    <name evidence="2" type="ORF">NCTC10738_04339</name>
</gene>
<feature type="transmembrane region" description="Helical" evidence="1">
    <location>
        <begin position="20"/>
        <end position="41"/>
    </location>
</feature>
<keyword evidence="1" id="KW-0472">Membrane</keyword>